<dbReference type="PANTHER" id="PTHR33710:SF77">
    <property type="entry name" value="DNASE I-LIKE SUPERFAMILY PROTEIN"/>
    <property type="match status" value="1"/>
</dbReference>
<evidence type="ECO:0000313" key="2">
    <source>
        <dbReference type="EMBL" id="KAJ4840913.1"/>
    </source>
</evidence>
<organism evidence="2 3">
    <name type="scientific">Turnera subulata</name>
    <dbReference type="NCBI Taxonomy" id="218843"/>
    <lineage>
        <taxon>Eukaryota</taxon>
        <taxon>Viridiplantae</taxon>
        <taxon>Streptophyta</taxon>
        <taxon>Embryophyta</taxon>
        <taxon>Tracheophyta</taxon>
        <taxon>Spermatophyta</taxon>
        <taxon>Magnoliopsida</taxon>
        <taxon>eudicotyledons</taxon>
        <taxon>Gunneridae</taxon>
        <taxon>Pentapetalae</taxon>
        <taxon>rosids</taxon>
        <taxon>fabids</taxon>
        <taxon>Malpighiales</taxon>
        <taxon>Passifloraceae</taxon>
        <taxon>Turnera</taxon>
    </lineage>
</organism>
<feature type="domain" description="Endonuclease/exonuclease/phosphatase" evidence="1">
    <location>
        <begin position="25"/>
        <end position="190"/>
    </location>
</feature>
<dbReference type="AlphaFoldDB" id="A0A9Q0JGI4"/>
<sequence length="307" mass="35948">MIAIVVEPRISGRKANRVIARLGFNRTHRVEARGYSGGIWVLWKEEVVLIMVITSHDQFIHLRVWIDGNPFWLTAIYGSPNDTLRRALQLNLEVLASLIQGPWILTGDFNALLSATEREGRRKVTSAKLKDFQDCVENNQLIDLGFAGPVFTWHRGSLKQRLDWALCNEFWLEKFEATTVYHLPFLGSDHRPLFICLKALRPRFRKESRFHFQTAWMAHENFPKFVRHSWNANSDWCSSLQGFSQNLQEWNNSEFGNIFKRKRRLLARIAGIQNYLDKRPSSFLSHLDLELRSELDSVLAQEEMFWF</sequence>
<gene>
    <name evidence="2" type="ORF">Tsubulata_001108</name>
</gene>
<comment type="caution">
    <text evidence="2">The sequence shown here is derived from an EMBL/GenBank/DDBJ whole genome shotgun (WGS) entry which is preliminary data.</text>
</comment>
<name>A0A9Q0JGI4_9ROSI</name>
<keyword evidence="3" id="KW-1185">Reference proteome</keyword>
<evidence type="ECO:0000313" key="3">
    <source>
        <dbReference type="Proteomes" id="UP001141552"/>
    </source>
</evidence>
<evidence type="ECO:0000259" key="1">
    <source>
        <dbReference type="Pfam" id="PF03372"/>
    </source>
</evidence>
<dbReference type="EMBL" id="JAKUCV010002918">
    <property type="protein sequence ID" value="KAJ4840913.1"/>
    <property type="molecule type" value="Genomic_DNA"/>
</dbReference>
<dbReference type="Pfam" id="PF03372">
    <property type="entry name" value="Exo_endo_phos"/>
    <property type="match status" value="1"/>
</dbReference>
<reference evidence="2" key="1">
    <citation type="submission" date="2022-02" db="EMBL/GenBank/DDBJ databases">
        <authorList>
            <person name="Henning P.M."/>
            <person name="McCubbin A.G."/>
            <person name="Shore J.S."/>
        </authorList>
    </citation>
    <scope>NUCLEOTIDE SEQUENCE</scope>
    <source>
        <strain evidence="2">F60SS</strain>
        <tissue evidence="2">Leaves</tissue>
    </source>
</reference>
<protein>
    <recommendedName>
        <fullName evidence="1">Endonuclease/exonuclease/phosphatase domain-containing protein</fullName>
    </recommendedName>
</protein>
<dbReference type="Proteomes" id="UP001141552">
    <property type="component" value="Unassembled WGS sequence"/>
</dbReference>
<reference evidence="2" key="2">
    <citation type="journal article" date="2023" name="Plants (Basel)">
        <title>Annotation of the Turnera subulata (Passifloraceae) Draft Genome Reveals the S-Locus Evolved after the Divergence of Turneroideae from Passifloroideae in a Stepwise Manner.</title>
        <authorList>
            <person name="Henning P.M."/>
            <person name="Roalson E.H."/>
            <person name="Mir W."/>
            <person name="McCubbin A.G."/>
            <person name="Shore J.S."/>
        </authorList>
    </citation>
    <scope>NUCLEOTIDE SEQUENCE</scope>
    <source>
        <strain evidence="2">F60SS</strain>
    </source>
</reference>
<dbReference type="InterPro" id="IPR005135">
    <property type="entry name" value="Endo/exonuclease/phosphatase"/>
</dbReference>
<dbReference type="SUPFAM" id="SSF56219">
    <property type="entry name" value="DNase I-like"/>
    <property type="match status" value="1"/>
</dbReference>
<dbReference type="PANTHER" id="PTHR33710">
    <property type="entry name" value="BNAC02G09200D PROTEIN"/>
    <property type="match status" value="1"/>
</dbReference>
<dbReference type="InterPro" id="IPR036691">
    <property type="entry name" value="Endo/exonu/phosph_ase_sf"/>
</dbReference>
<dbReference type="Gene3D" id="3.60.10.10">
    <property type="entry name" value="Endonuclease/exonuclease/phosphatase"/>
    <property type="match status" value="1"/>
</dbReference>
<dbReference type="OrthoDB" id="1750980at2759"/>
<dbReference type="GO" id="GO:0003824">
    <property type="term" value="F:catalytic activity"/>
    <property type="evidence" value="ECO:0007669"/>
    <property type="project" value="InterPro"/>
</dbReference>
<proteinExistence type="predicted"/>
<accession>A0A9Q0JGI4</accession>